<dbReference type="PANTHER" id="PTHR24320:SF282">
    <property type="entry name" value="WW DOMAIN-CONTAINING OXIDOREDUCTASE"/>
    <property type="match status" value="1"/>
</dbReference>
<keyword evidence="5" id="KW-1185">Reference proteome</keyword>
<evidence type="ECO:0000313" key="4">
    <source>
        <dbReference type="EMBL" id="SMO94488.1"/>
    </source>
</evidence>
<keyword evidence="2" id="KW-0521">NADP</keyword>
<proteinExistence type="inferred from homology"/>
<dbReference type="RefSeq" id="WP_142530197.1">
    <property type="nucleotide sequence ID" value="NZ_CBCSJO010000001.1"/>
</dbReference>
<accession>A0A521FE54</accession>
<gene>
    <name evidence="4" type="ORF">SAMN06265348_111234</name>
</gene>
<evidence type="ECO:0000313" key="5">
    <source>
        <dbReference type="Proteomes" id="UP000320300"/>
    </source>
</evidence>
<organism evidence="4 5">
    <name type="scientific">Pedobacter westerhofensis</name>
    <dbReference type="NCBI Taxonomy" id="425512"/>
    <lineage>
        <taxon>Bacteria</taxon>
        <taxon>Pseudomonadati</taxon>
        <taxon>Bacteroidota</taxon>
        <taxon>Sphingobacteriia</taxon>
        <taxon>Sphingobacteriales</taxon>
        <taxon>Sphingobacteriaceae</taxon>
        <taxon>Pedobacter</taxon>
    </lineage>
</organism>
<comment type="similarity">
    <text evidence="1">Belongs to the short-chain dehydrogenases/reductases (SDR) family.</text>
</comment>
<dbReference type="EMBL" id="FXTN01000011">
    <property type="protein sequence ID" value="SMO94488.1"/>
    <property type="molecule type" value="Genomic_DNA"/>
</dbReference>
<dbReference type="OrthoDB" id="597510at2"/>
<dbReference type="InterPro" id="IPR036291">
    <property type="entry name" value="NAD(P)-bd_dom_sf"/>
</dbReference>
<dbReference type="PRINTS" id="PR00081">
    <property type="entry name" value="GDHRDH"/>
</dbReference>
<dbReference type="Pfam" id="PF00106">
    <property type="entry name" value="adh_short"/>
    <property type="match status" value="1"/>
</dbReference>
<reference evidence="4 5" key="1">
    <citation type="submission" date="2017-05" db="EMBL/GenBank/DDBJ databases">
        <authorList>
            <person name="Varghese N."/>
            <person name="Submissions S."/>
        </authorList>
    </citation>
    <scope>NUCLEOTIDE SEQUENCE [LARGE SCALE GENOMIC DNA]</scope>
    <source>
        <strain evidence="4 5">DSM 19036</strain>
    </source>
</reference>
<dbReference type="SUPFAM" id="SSF51735">
    <property type="entry name" value="NAD(P)-binding Rossmann-fold domains"/>
    <property type="match status" value="1"/>
</dbReference>
<dbReference type="Proteomes" id="UP000320300">
    <property type="component" value="Unassembled WGS sequence"/>
</dbReference>
<name>A0A521FE54_9SPHI</name>
<evidence type="ECO:0000256" key="1">
    <source>
        <dbReference type="ARBA" id="ARBA00006484"/>
    </source>
</evidence>
<dbReference type="AlphaFoldDB" id="A0A521FE54"/>
<dbReference type="InterPro" id="IPR002347">
    <property type="entry name" value="SDR_fam"/>
</dbReference>
<evidence type="ECO:0000256" key="2">
    <source>
        <dbReference type="ARBA" id="ARBA00022857"/>
    </source>
</evidence>
<dbReference type="GO" id="GO:0016491">
    <property type="term" value="F:oxidoreductase activity"/>
    <property type="evidence" value="ECO:0007669"/>
    <property type="project" value="UniProtKB-KW"/>
</dbReference>
<dbReference type="Gene3D" id="3.40.50.720">
    <property type="entry name" value="NAD(P)-binding Rossmann-like Domain"/>
    <property type="match status" value="1"/>
</dbReference>
<protein>
    <submittedName>
        <fullName evidence="4">NADP-dependent 3-hydroxy acid dehydrogenase YdfG</fullName>
    </submittedName>
</protein>
<evidence type="ECO:0000256" key="3">
    <source>
        <dbReference type="ARBA" id="ARBA00023002"/>
    </source>
</evidence>
<keyword evidence="3" id="KW-0560">Oxidoreductase</keyword>
<sequence length="343" mass="37615">MEKYKNNYDGKIQLPINSGFDRNTTADEVIKGIDLKGKIAIVTGGHSGLGLETTKVLVAAGATVIVAARDIEKAAQNLEGIPNVELESLELTDPGSIENFAAKFIASARPLHLLFNNAGIMWVPLQRDARGYESQFSTNHLGHFHLTARLWPALKQAEGARVLNTSSWGHHNAPVNFEDINFDHREYETMRSYGQAKTANVLFALELDERAKSFGVRSYSIHPGVVQSTGLARSRSLEDMKKLGMLDADGKPFLKAVPGAKTVQQGISTQIWCAVSPQLNDIGGVYCENTDIAVLDSNFDPTVDWRKNVESIKGVMPYALEKESAQKLWTISEEMSGVTLNLS</sequence>
<dbReference type="PANTHER" id="PTHR24320">
    <property type="entry name" value="RETINOL DEHYDROGENASE"/>
    <property type="match status" value="1"/>
</dbReference>